<dbReference type="InterPro" id="IPR004113">
    <property type="entry name" value="FAD-bd_oxidored_4_C"/>
</dbReference>
<evidence type="ECO:0000313" key="7">
    <source>
        <dbReference type="Proteomes" id="UP001339911"/>
    </source>
</evidence>
<evidence type="ECO:0000259" key="5">
    <source>
        <dbReference type="PROSITE" id="PS51387"/>
    </source>
</evidence>
<dbReference type="RefSeq" id="WP_331209879.1">
    <property type="nucleotide sequence ID" value="NZ_JAZGQL010000017.1"/>
</dbReference>
<keyword evidence="4" id="KW-0560">Oxidoreductase</keyword>
<proteinExistence type="predicted"/>
<comment type="cofactor">
    <cofactor evidence="1">
        <name>FAD</name>
        <dbReference type="ChEBI" id="CHEBI:57692"/>
    </cofactor>
</comment>
<dbReference type="SUPFAM" id="SSF55103">
    <property type="entry name" value="FAD-linked oxidases, C-terminal domain"/>
    <property type="match status" value="1"/>
</dbReference>
<protein>
    <submittedName>
        <fullName evidence="6">FAD-binding oxidoreductase</fullName>
    </submittedName>
</protein>
<dbReference type="PANTHER" id="PTHR11748:SF103">
    <property type="entry name" value="GLYCOLATE OXIDASE SUBUNIT GLCE"/>
    <property type="match status" value="1"/>
</dbReference>
<dbReference type="PANTHER" id="PTHR11748">
    <property type="entry name" value="D-LACTATE DEHYDROGENASE"/>
    <property type="match status" value="1"/>
</dbReference>
<evidence type="ECO:0000256" key="2">
    <source>
        <dbReference type="ARBA" id="ARBA00022630"/>
    </source>
</evidence>
<organism evidence="6 7">
    <name type="scientific">Plantactinospora veratri</name>
    <dbReference type="NCBI Taxonomy" id="1436122"/>
    <lineage>
        <taxon>Bacteria</taxon>
        <taxon>Bacillati</taxon>
        <taxon>Actinomycetota</taxon>
        <taxon>Actinomycetes</taxon>
        <taxon>Micromonosporales</taxon>
        <taxon>Micromonosporaceae</taxon>
        <taxon>Plantactinospora</taxon>
    </lineage>
</organism>
<dbReference type="Gene3D" id="3.30.465.10">
    <property type="match status" value="1"/>
</dbReference>
<comment type="caution">
    <text evidence="6">The sequence shown here is derived from an EMBL/GenBank/DDBJ whole genome shotgun (WGS) entry which is preliminary data.</text>
</comment>
<name>A0ABU7SIR6_9ACTN</name>
<dbReference type="InterPro" id="IPR016169">
    <property type="entry name" value="FAD-bd_PCMH_sub2"/>
</dbReference>
<dbReference type="InterPro" id="IPR016164">
    <property type="entry name" value="FAD-linked_Oxase-like_C"/>
</dbReference>
<accession>A0ABU7SIR6</accession>
<dbReference type="InterPro" id="IPR036318">
    <property type="entry name" value="FAD-bd_PCMH-like_sf"/>
</dbReference>
<keyword evidence="2" id="KW-0285">Flavoprotein</keyword>
<dbReference type="EMBL" id="JAZGQL010000017">
    <property type="protein sequence ID" value="MEE6309629.1"/>
    <property type="molecule type" value="Genomic_DNA"/>
</dbReference>
<dbReference type="InterPro" id="IPR016166">
    <property type="entry name" value="FAD-bd_PCMH"/>
</dbReference>
<evidence type="ECO:0000256" key="3">
    <source>
        <dbReference type="ARBA" id="ARBA00022827"/>
    </source>
</evidence>
<keyword evidence="3" id="KW-0274">FAD</keyword>
<dbReference type="Proteomes" id="UP001339911">
    <property type="component" value="Unassembled WGS sequence"/>
</dbReference>
<reference evidence="6 7" key="1">
    <citation type="submission" date="2024-01" db="EMBL/GenBank/DDBJ databases">
        <title>Genome insights into Plantactinospora veratri sp. nov.</title>
        <authorList>
            <person name="Wang L."/>
        </authorList>
    </citation>
    <scope>NUCLEOTIDE SEQUENCE [LARGE SCALE GENOMIC DNA]</scope>
    <source>
        <strain evidence="6 7">NEAU-FHS4</strain>
    </source>
</reference>
<gene>
    <name evidence="6" type="ORF">V1634_22615</name>
</gene>
<feature type="domain" description="FAD-binding PCMH-type" evidence="5">
    <location>
        <begin position="50"/>
        <end position="229"/>
    </location>
</feature>
<sequence length="444" mass="44998">MPQLDTTASEIDTLRAAIAEAVDEEAGLPGSGADGTGVEVVRPAGPADAVGGVPARIVAAPGSTAQAAALLRAAAGLGLSVVFRGGGSRSDWGNPPRSLDLVVQTRRLTGVVEHAAGDLIVVVRAGTPLAELRDALAPAGQQLGLDDQTGGASVGGLVAVNGSGPRRMLYGTVRDLLIGVTLVRADGVVAHAGGRVVKNVAGYDLGKLVTGAYGTLGLVTECVFRLHPVPAARAYLRCRTPGAGAPAVEQIRRLLGTVLGAQLVPTALEVEAPPGGGYETVLLLEGTPAGVAGRAEAAVRLLGVEAVPGAEPPPWWSRYPWRPGGTGLKLTAVLSGVADLLATARATADRHDVPIGVRGSAGTGVLYAGLPAAAPPERVARVVEELRGAATEAGGHAVVLTAPDPVRARVDLWGPVEGLELMRRVKQRFDPDARLAPGRFVGGI</sequence>
<dbReference type="Pfam" id="PF01565">
    <property type="entry name" value="FAD_binding_4"/>
    <property type="match status" value="1"/>
</dbReference>
<dbReference type="Pfam" id="PF02913">
    <property type="entry name" value="FAD-oxidase_C"/>
    <property type="match status" value="1"/>
</dbReference>
<evidence type="ECO:0000256" key="4">
    <source>
        <dbReference type="ARBA" id="ARBA00023002"/>
    </source>
</evidence>
<evidence type="ECO:0000313" key="6">
    <source>
        <dbReference type="EMBL" id="MEE6309629.1"/>
    </source>
</evidence>
<dbReference type="InterPro" id="IPR006094">
    <property type="entry name" value="Oxid_FAD_bind_N"/>
</dbReference>
<dbReference type="SUPFAM" id="SSF56176">
    <property type="entry name" value="FAD-binding/transporter-associated domain-like"/>
    <property type="match status" value="1"/>
</dbReference>
<keyword evidence="7" id="KW-1185">Reference proteome</keyword>
<dbReference type="PROSITE" id="PS51387">
    <property type="entry name" value="FAD_PCMH"/>
    <property type="match status" value="1"/>
</dbReference>
<evidence type="ECO:0000256" key="1">
    <source>
        <dbReference type="ARBA" id="ARBA00001974"/>
    </source>
</evidence>